<dbReference type="AlphaFoldDB" id="A0AA40CFN8"/>
<gene>
    <name evidence="2" type="ORF">B0T17DRAFT_50805</name>
</gene>
<protein>
    <submittedName>
        <fullName evidence="2">Uncharacterized protein</fullName>
    </submittedName>
</protein>
<keyword evidence="3" id="KW-1185">Reference proteome</keyword>
<feature type="compositionally biased region" description="Low complexity" evidence="1">
    <location>
        <begin position="54"/>
        <end position="68"/>
    </location>
</feature>
<feature type="region of interest" description="Disordered" evidence="1">
    <location>
        <begin position="311"/>
        <end position="333"/>
    </location>
</feature>
<evidence type="ECO:0000256" key="1">
    <source>
        <dbReference type="SAM" id="MobiDB-lite"/>
    </source>
</evidence>
<proteinExistence type="predicted"/>
<dbReference type="EMBL" id="JAULSR010000001">
    <property type="protein sequence ID" value="KAK0635629.1"/>
    <property type="molecule type" value="Genomic_DNA"/>
</dbReference>
<feature type="region of interest" description="Disordered" evidence="1">
    <location>
        <begin position="1"/>
        <end position="78"/>
    </location>
</feature>
<feature type="compositionally biased region" description="Basic and acidic residues" evidence="1">
    <location>
        <begin position="19"/>
        <end position="29"/>
    </location>
</feature>
<feature type="compositionally biased region" description="Polar residues" evidence="1">
    <location>
        <begin position="94"/>
        <end position="109"/>
    </location>
</feature>
<accession>A0AA40CFN8</accession>
<reference evidence="2" key="1">
    <citation type="submission" date="2023-06" db="EMBL/GenBank/DDBJ databases">
        <title>Genome-scale phylogeny and comparative genomics of the fungal order Sordariales.</title>
        <authorList>
            <consortium name="Lawrence Berkeley National Laboratory"/>
            <person name="Hensen N."/>
            <person name="Bonometti L."/>
            <person name="Westerberg I."/>
            <person name="Brannstrom I.O."/>
            <person name="Guillou S."/>
            <person name="Cros-Aarteil S."/>
            <person name="Calhoun S."/>
            <person name="Haridas S."/>
            <person name="Kuo A."/>
            <person name="Mondo S."/>
            <person name="Pangilinan J."/>
            <person name="Riley R."/>
            <person name="LaButti K."/>
            <person name="Andreopoulos B."/>
            <person name="Lipzen A."/>
            <person name="Chen C."/>
            <person name="Yanf M."/>
            <person name="Daum C."/>
            <person name="Ng V."/>
            <person name="Clum A."/>
            <person name="Steindorff A."/>
            <person name="Ohm R."/>
            <person name="Martin F."/>
            <person name="Silar P."/>
            <person name="Natvig D."/>
            <person name="Lalanne C."/>
            <person name="Gautier V."/>
            <person name="Ament-velasquez S.L."/>
            <person name="Kruys A."/>
            <person name="Hutchinson M.I."/>
            <person name="Powell A.J."/>
            <person name="Barry K."/>
            <person name="Miller A.N."/>
            <person name="Grigoriev I.V."/>
            <person name="Debuchy R."/>
            <person name="Gladieux P."/>
            <person name="Thoren M.H."/>
            <person name="Johannesson H."/>
        </authorList>
    </citation>
    <scope>NUCLEOTIDE SEQUENCE</scope>
    <source>
        <strain evidence="2">SMH3391-2</strain>
    </source>
</reference>
<evidence type="ECO:0000313" key="2">
    <source>
        <dbReference type="EMBL" id="KAK0635629.1"/>
    </source>
</evidence>
<evidence type="ECO:0000313" key="3">
    <source>
        <dbReference type="Proteomes" id="UP001174934"/>
    </source>
</evidence>
<name>A0AA40CFN8_9PEZI</name>
<sequence length="358" mass="38238">MLGFGHFNIGMPAGSPANKPKDALPDDAAKGQTTQTQAHQPPASTSLPPPSPLVLPSSVTSSSTAVAPPHVPNTRLSPGRAAVDSLVHKLSKQNLQLDRHTSVQPQLPSESADLSHLPDVPTLQPWSGLEVDDEPQAPCAFPMRPTPGGSQQWIPSRIEVDDNDDTDMADIAKPDLSQFRSLHRKVSLLSVKPISMRVADPRVEEMIARGAQCNVNCGPPPTPTSSSKLASILEPDPDFSPPNGALEVDEAYCNGHADMLSDELAIVDNLMSLRRAGTLGGIRKQMVAGIPLRYQLSADAALRCQTVVRSRPRMRKRKNRANDHRTNANSIASSAVTSAISSPVIPPSIPSPHIDAYP</sequence>
<comment type="caution">
    <text evidence="2">The sequence shown here is derived from an EMBL/GenBank/DDBJ whole genome shotgun (WGS) entry which is preliminary data.</text>
</comment>
<feature type="region of interest" description="Disordered" evidence="1">
    <location>
        <begin position="94"/>
        <end position="154"/>
    </location>
</feature>
<feature type="compositionally biased region" description="Low complexity" evidence="1">
    <location>
        <begin position="32"/>
        <end position="46"/>
    </location>
</feature>
<dbReference type="Proteomes" id="UP001174934">
    <property type="component" value="Unassembled WGS sequence"/>
</dbReference>
<organism evidence="2 3">
    <name type="scientific">Bombardia bombarda</name>
    <dbReference type="NCBI Taxonomy" id="252184"/>
    <lineage>
        <taxon>Eukaryota</taxon>
        <taxon>Fungi</taxon>
        <taxon>Dikarya</taxon>
        <taxon>Ascomycota</taxon>
        <taxon>Pezizomycotina</taxon>
        <taxon>Sordariomycetes</taxon>
        <taxon>Sordariomycetidae</taxon>
        <taxon>Sordariales</taxon>
        <taxon>Lasiosphaeriaceae</taxon>
        <taxon>Bombardia</taxon>
    </lineage>
</organism>